<gene>
    <name evidence="6" type="ORF">AHA02nite_23230</name>
</gene>
<dbReference type="InterPro" id="IPR036866">
    <property type="entry name" value="RibonucZ/Hydroxyglut_hydro"/>
</dbReference>
<accession>A0A511W6D2</accession>
<dbReference type="PANTHER" id="PTHR46233">
    <property type="entry name" value="HYDROXYACYLGLUTATHIONE HYDROLASE GLOC"/>
    <property type="match status" value="1"/>
</dbReference>
<dbReference type="InterPro" id="IPR051453">
    <property type="entry name" value="MBL_Glyoxalase_II"/>
</dbReference>
<feature type="domain" description="Metallo-beta-lactamase" evidence="5">
    <location>
        <begin position="12"/>
        <end position="190"/>
    </location>
</feature>
<dbReference type="GO" id="GO:0016787">
    <property type="term" value="F:hydrolase activity"/>
    <property type="evidence" value="ECO:0007669"/>
    <property type="project" value="UniProtKB-KW"/>
</dbReference>
<protein>
    <recommendedName>
        <fullName evidence="5">Metallo-beta-lactamase domain-containing protein</fullName>
    </recommendedName>
</protein>
<name>A0A511W6D2_9BACI</name>
<dbReference type="Proteomes" id="UP000321440">
    <property type="component" value="Unassembled WGS sequence"/>
</dbReference>
<sequence length="206" mass="23080">MNIYSFSLGLLGTNCYVIEQNQKALVVDPGGEAEKLIQFFSENDVQPIAILLTHAHFDHIGGVEELRSHYSIDVYMHESESEWLTNPQLNGSQRFQLGEIKAEREADHFLTEGMTAIDQFEFKVLHTPGHSPGSISFLFESEHVLIAGDTLFQMGIGRTDLPFGEHQTLIQSIQVKIFSLLDETIVLPGHGPKTTVGEEKEQNPFL</sequence>
<evidence type="ECO:0000256" key="3">
    <source>
        <dbReference type="ARBA" id="ARBA00022801"/>
    </source>
</evidence>
<dbReference type="SUPFAM" id="SSF56281">
    <property type="entry name" value="Metallo-hydrolase/oxidoreductase"/>
    <property type="match status" value="1"/>
</dbReference>
<dbReference type="EMBL" id="BJYA01000015">
    <property type="protein sequence ID" value="GEN46547.1"/>
    <property type="molecule type" value="Genomic_DNA"/>
</dbReference>
<dbReference type="CDD" id="cd06262">
    <property type="entry name" value="metallo-hydrolase-like_MBL-fold"/>
    <property type="match status" value="1"/>
</dbReference>
<keyword evidence="3" id="KW-0378">Hydrolase</keyword>
<evidence type="ECO:0000256" key="4">
    <source>
        <dbReference type="ARBA" id="ARBA00022833"/>
    </source>
</evidence>
<dbReference type="InterPro" id="IPR001279">
    <property type="entry name" value="Metallo-B-lactamas"/>
</dbReference>
<evidence type="ECO:0000259" key="5">
    <source>
        <dbReference type="SMART" id="SM00849"/>
    </source>
</evidence>
<evidence type="ECO:0000313" key="6">
    <source>
        <dbReference type="EMBL" id="GEN46547.1"/>
    </source>
</evidence>
<dbReference type="PANTHER" id="PTHR46233:SF3">
    <property type="entry name" value="HYDROXYACYLGLUTATHIONE HYDROLASE GLOC"/>
    <property type="match status" value="1"/>
</dbReference>
<dbReference type="OrthoDB" id="9802248at2"/>
<proteinExistence type="predicted"/>
<keyword evidence="4" id="KW-0862">Zinc</keyword>
<evidence type="ECO:0000256" key="1">
    <source>
        <dbReference type="ARBA" id="ARBA00001947"/>
    </source>
</evidence>
<dbReference type="Gene3D" id="3.60.15.10">
    <property type="entry name" value="Ribonuclease Z/Hydroxyacylglutathione hydrolase-like"/>
    <property type="match status" value="1"/>
</dbReference>
<dbReference type="SMART" id="SM00849">
    <property type="entry name" value="Lactamase_B"/>
    <property type="match status" value="1"/>
</dbReference>
<evidence type="ECO:0000313" key="7">
    <source>
        <dbReference type="Proteomes" id="UP000321440"/>
    </source>
</evidence>
<evidence type="ECO:0000256" key="2">
    <source>
        <dbReference type="ARBA" id="ARBA00022723"/>
    </source>
</evidence>
<dbReference type="GO" id="GO:0046872">
    <property type="term" value="F:metal ion binding"/>
    <property type="evidence" value="ECO:0007669"/>
    <property type="project" value="UniProtKB-KW"/>
</dbReference>
<dbReference type="Pfam" id="PF00753">
    <property type="entry name" value="Lactamase_B"/>
    <property type="match status" value="1"/>
</dbReference>
<keyword evidence="7" id="KW-1185">Reference proteome</keyword>
<keyword evidence="2" id="KW-0479">Metal-binding</keyword>
<comment type="cofactor">
    <cofactor evidence="1">
        <name>Zn(2+)</name>
        <dbReference type="ChEBI" id="CHEBI:29105"/>
    </cofactor>
</comment>
<reference evidence="6 7" key="1">
    <citation type="submission" date="2019-07" db="EMBL/GenBank/DDBJ databases">
        <title>Whole genome shotgun sequence of Alkalibacillus haloalkaliphilus NBRC 103110.</title>
        <authorList>
            <person name="Hosoyama A."/>
            <person name="Uohara A."/>
            <person name="Ohji S."/>
            <person name="Ichikawa N."/>
        </authorList>
    </citation>
    <scope>NUCLEOTIDE SEQUENCE [LARGE SCALE GENOMIC DNA]</scope>
    <source>
        <strain evidence="6 7">NBRC 103110</strain>
    </source>
</reference>
<dbReference type="AlphaFoldDB" id="A0A511W6D2"/>
<dbReference type="RefSeq" id="WP_146817435.1">
    <property type="nucleotide sequence ID" value="NZ_BJYA01000015.1"/>
</dbReference>
<comment type="caution">
    <text evidence="6">The sequence shown here is derived from an EMBL/GenBank/DDBJ whole genome shotgun (WGS) entry which is preliminary data.</text>
</comment>
<organism evidence="6 7">
    <name type="scientific">Alkalibacillus haloalkaliphilus</name>
    <dbReference type="NCBI Taxonomy" id="94136"/>
    <lineage>
        <taxon>Bacteria</taxon>
        <taxon>Bacillati</taxon>
        <taxon>Bacillota</taxon>
        <taxon>Bacilli</taxon>
        <taxon>Bacillales</taxon>
        <taxon>Bacillaceae</taxon>
        <taxon>Alkalibacillus</taxon>
    </lineage>
</organism>